<keyword evidence="1" id="KW-0472">Membrane</keyword>
<dbReference type="AlphaFoldDB" id="A0A7W2IIX7"/>
<keyword evidence="1" id="KW-0812">Transmembrane</keyword>
<name>A0A7W2IIX7_9BURK</name>
<protein>
    <submittedName>
        <fullName evidence="3">GtrA family protein</fullName>
    </submittedName>
</protein>
<keyword evidence="2" id="KW-0732">Signal</keyword>
<feature type="transmembrane region" description="Helical" evidence="1">
    <location>
        <begin position="37"/>
        <end position="57"/>
    </location>
</feature>
<feature type="transmembrane region" description="Helical" evidence="1">
    <location>
        <begin position="77"/>
        <end position="94"/>
    </location>
</feature>
<evidence type="ECO:0000313" key="3">
    <source>
        <dbReference type="EMBL" id="MBA5685757.1"/>
    </source>
</evidence>
<comment type="caution">
    <text evidence="3">The sequence shown here is derived from an EMBL/GenBank/DDBJ whole genome shotgun (WGS) entry which is preliminary data.</text>
</comment>
<feature type="signal peptide" evidence="2">
    <location>
        <begin position="1"/>
        <end position="27"/>
    </location>
</feature>
<gene>
    <name evidence="3" type="ORF">H3H39_01660</name>
</gene>
<dbReference type="EMBL" id="JACEZU010000001">
    <property type="protein sequence ID" value="MBA5685757.1"/>
    <property type="molecule type" value="Genomic_DNA"/>
</dbReference>
<organism evidence="3 4">
    <name type="scientific">Rugamonas apoptosis</name>
    <dbReference type="NCBI Taxonomy" id="2758570"/>
    <lineage>
        <taxon>Bacteria</taxon>
        <taxon>Pseudomonadati</taxon>
        <taxon>Pseudomonadota</taxon>
        <taxon>Betaproteobacteria</taxon>
        <taxon>Burkholderiales</taxon>
        <taxon>Oxalobacteraceae</taxon>
        <taxon>Telluria group</taxon>
        <taxon>Rugamonas</taxon>
    </lineage>
</organism>
<evidence type="ECO:0000256" key="2">
    <source>
        <dbReference type="SAM" id="SignalP"/>
    </source>
</evidence>
<dbReference type="RefSeq" id="WP_182151516.1">
    <property type="nucleotide sequence ID" value="NZ_JACEZU010000001.1"/>
</dbReference>
<reference evidence="3 4" key="1">
    <citation type="submission" date="2020-07" db="EMBL/GenBank/DDBJ databases">
        <title>Novel species isolated from subtropical streams in China.</title>
        <authorList>
            <person name="Lu H."/>
        </authorList>
    </citation>
    <scope>NUCLEOTIDE SEQUENCE [LARGE SCALE GENOMIC DNA]</scope>
    <source>
        <strain evidence="3 4">LX47W</strain>
    </source>
</reference>
<proteinExistence type="predicted"/>
<sequence>MNGIARLASLYALSAALAIAVNLACQAAVIAAYHGPYAIPLSILFGTAAGLPVKYALEKRYIFRFQPDNLAHDGAVFVLYSFMGVFTTAVFWGVEYGFQYACGTDLMRYTGGAVGLVIGNIIKYQLDKRYVFIPRTALAEAA</sequence>
<evidence type="ECO:0000313" key="4">
    <source>
        <dbReference type="Proteomes" id="UP000573499"/>
    </source>
</evidence>
<dbReference type="NCBIfam" id="NF037976">
    <property type="entry name" value="gtrA_1"/>
    <property type="match status" value="1"/>
</dbReference>
<accession>A0A7W2IIX7</accession>
<keyword evidence="1" id="KW-1133">Transmembrane helix</keyword>
<keyword evidence="4" id="KW-1185">Reference proteome</keyword>
<feature type="transmembrane region" description="Helical" evidence="1">
    <location>
        <begin position="106"/>
        <end position="126"/>
    </location>
</feature>
<evidence type="ECO:0000256" key="1">
    <source>
        <dbReference type="SAM" id="Phobius"/>
    </source>
</evidence>
<feature type="chain" id="PRO_5030600797" evidence="2">
    <location>
        <begin position="28"/>
        <end position="142"/>
    </location>
</feature>
<dbReference type="Proteomes" id="UP000573499">
    <property type="component" value="Unassembled WGS sequence"/>
</dbReference>